<evidence type="ECO:0000259" key="2">
    <source>
        <dbReference type="PROSITE" id="PS50106"/>
    </source>
</evidence>
<accession>A0A1I8ID01</accession>
<dbReference type="InterPro" id="IPR001478">
    <property type="entry name" value="PDZ"/>
</dbReference>
<evidence type="ECO:0000313" key="4">
    <source>
        <dbReference type="WBParaSite" id="maker-uti_cns_0011404-snap-gene-0.3-mRNA-1"/>
    </source>
</evidence>
<dbReference type="Proteomes" id="UP000095280">
    <property type="component" value="Unplaced"/>
</dbReference>
<feature type="compositionally biased region" description="Polar residues" evidence="1">
    <location>
        <begin position="240"/>
        <end position="254"/>
    </location>
</feature>
<dbReference type="SUPFAM" id="SSF50156">
    <property type="entry name" value="PDZ domain-like"/>
    <property type="match status" value="1"/>
</dbReference>
<feature type="compositionally biased region" description="Basic and acidic residues" evidence="1">
    <location>
        <begin position="299"/>
        <end position="310"/>
    </location>
</feature>
<dbReference type="AlphaFoldDB" id="A0A1I8ID01"/>
<protein>
    <submittedName>
        <fullName evidence="4">PDZ domain-containing protein</fullName>
    </submittedName>
</protein>
<evidence type="ECO:0000256" key="1">
    <source>
        <dbReference type="SAM" id="MobiDB-lite"/>
    </source>
</evidence>
<dbReference type="PROSITE" id="PS50106">
    <property type="entry name" value="PDZ"/>
    <property type="match status" value="1"/>
</dbReference>
<keyword evidence="3" id="KW-1185">Reference proteome</keyword>
<proteinExistence type="predicted"/>
<feature type="region of interest" description="Disordered" evidence="1">
    <location>
        <begin position="141"/>
        <end position="195"/>
    </location>
</feature>
<name>A0A1I8ID01_9PLAT</name>
<dbReference type="Pfam" id="PF00595">
    <property type="entry name" value="PDZ"/>
    <property type="match status" value="1"/>
</dbReference>
<feature type="region of interest" description="Disordered" evidence="1">
    <location>
        <begin position="233"/>
        <end position="257"/>
    </location>
</feature>
<evidence type="ECO:0000313" key="3">
    <source>
        <dbReference type="Proteomes" id="UP000095280"/>
    </source>
</evidence>
<dbReference type="PANTHER" id="PTHR19964">
    <property type="entry name" value="MULTIPLE PDZ DOMAIN PROTEIN"/>
    <property type="match status" value="1"/>
</dbReference>
<dbReference type="InterPro" id="IPR036034">
    <property type="entry name" value="PDZ_sf"/>
</dbReference>
<sequence>GPLSAEVAESIAHRWSSLLNDSSLTVVTVQLAKFKHHPGLGISLEGTVDVLETGAEVRPHHYIRAIQPDGPVAADGTLRPHDELLEVNGKKLYGLNHLEVVEILKNLPKYVRIVCARPVQNRLQQEDGDVAAACRDDADSLDIDQMDDDDLMTTRSRTTRESQPEADLSAADGNANTATLPSRGGSGSGNNKSQSFDDFSNTGYWSNIPTVVELEKTPAGLGFSVLDYQDPLSADETSGAERSSAQGRPTSAWRSSAVRERHQLGTASLEETVRCLKSAPRGRIAIGVAKPRPLASASAERKTSIVDNRHLPASSGPRQRRQQQWLKTRKFAGF</sequence>
<feature type="compositionally biased region" description="Acidic residues" evidence="1">
    <location>
        <begin position="141"/>
        <end position="151"/>
    </location>
</feature>
<dbReference type="PANTHER" id="PTHR19964:SF92">
    <property type="entry name" value="PATJ HOMOLOG"/>
    <property type="match status" value="1"/>
</dbReference>
<dbReference type="WBParaSite" id="maker-uti_cns_0011404-snap-gene-0.3-mRNA-1">
    <property type="protein sequence ID" value="maker-uti_cns_0011404-snap-gene-0.3-mRNA-1"/>
    <property type="gene ID" value="maker-uti_cns_0011404-snap-gene-0.3"/>
</dbReference>
<dbReference type="InterPro" id="IPR051342">
    <property type="entry name" value="PDZ_scaffold"/>
</dbReference>
<feature type="region of interest" description="Disordered" evidence="1">
    <location>
        <begin position="291"/>
        <end position="334"/>
    </location>
</feature>
<feature type="domain" description="PDZ" evidence="2">
    <location>
        <begin position="28"/>
        <end position="119"/>
    </location>
</feature>
<dbReference type="SMART" id="SM00228">
    <property type="entry name" value="PDZ"/>
    <property type="match status" value="1"/>
</dbReference>
<reference evidence="4" key="1">
    <citation type="submission" date="2016-11" db="UniProtKB">
        <authorList>
            <consortium name="WormBaseParasite"/>
        </authorList>
    </citation>
    <scope>IDENTIFICATION</scope>
</reference>
<organism evidence="3 4">
    <name type="scientific">Macrostomum lignano</name>
    <dbReference type="NCBI Taxonomy" id="282301"/>
    <lineage>
        <taxon>Eukaryota</taxon>
        <taxon>Metazoa</taxon>
        <taxon>Spiralia</taxon>
        <taxon>Lophotrochozoa</taxon>
        <taxon>Platyhelminthes</taxon>
        <taxon>Rhabditophora</taxon>
        <taxon>Macrostomorpha</taxon>
        <taxon>Macrostomida</taxon>
        <taxon>Macrostomidae</taxon>
        <taxon>Macrostomum</taxon>
    </lineage>
</organism>
<dbReference type="Gene3D" id="2.30.42.10">
    <property type="match status" value="2"/>
</dbReference>
<dbReference type="CDD" id="cd06668">
    <property type="entry name" value="PDZ4_MUPP1-like"/>
    <property type="match status" value="1"/>
</dbReference>